<feature type="domain" description="Methyltransferase type 11" evidence="4">
    <location>
        <begin position="46"/>
        <end position="132"/>
    </location>
</feature>
<accession>A0A7C4L0E2</accession>
<dbReference type="GO" id="GO:0032259">
    <property type="term" value="P:methylation"/>
    <property type="evidence" value="ECO:0007669"/>
    <property type="project" value="UniProtKB-KW"/>
</dbReference>
<comment type="caution">
    <text evidence="5">The sequence shown here is derived from an EMBL/GenBank/DDBJ whole genome shotgun (WGS) entry which is preliminary data.</text>
</comment>
<name>A0A7C4L0E2_9CHLR</name>
<proteinExistence type="predicted"/>
<dbReference type="EMBL" id="DSXR01000115">
    <property type="protein sequence ID" value="HGS88166.1"/>
    <property type="molecule type" value="Genomic_DNA"/>
</dbReference>
<keyword evidence="1 5" id="KW-0489">Methyltransferase</keyword>
<dbReference type="PANTHER" id="PTHR43464:SF19">
    <property type="entry name" value="UBIQUINONE BIOSYNTHESIS O-METHYLTRANSFERASE, MITOCHONDRIAL"/>
    <property type="match status" value="1"/>
</dbReference>
<evidence type="ECO:0000313" key="5">
    <source>
        <dbReference type="EMBL" id="HGS88166.1"/>
    </source>
</evidence>
<dbReference type="SUPFAM" id="SSF53335">
    <property type="entry name" value="S-adenosyl-L-methionine-dependent methyltransferases"/>
    <property type="match status" value="1"/>
</dbReference>
<dbReference type="Gene3D" id="3.40.50.150">
    <property type="entry name" value="Vaccinia Virus protein VP39"/>
    <property type="match status" value="1"/>
</dbReference>
<evidence type="ECO:0000256" key="3">
    <source>
        <dbReference type="ARBA" id="ARBA00022691"/>
    </source>
</evidence>
<evidence type="ECO:0000259" key="4">
    <source>
        <dbReference type="Pfam" id="PF08241"/>
    </source>
</evidence>
<sequence length="248" mass="28393">MENRIIEKAAERGVPSQVWRAGQERRLRMIREAAGQRCKGTVLVDGCGVGMYLTRLAEDARQAVGLDIEHERAVEAHQRADLVVCAAGEDLPLPSNHFDLVLSHEVLEHVQDDRQSVCEIVRVLKPGGRLVLFCPNRGYPFETHGIYWWGKYRFGNIPLVNYLPRRWRNRLAPHVRVYSAGDLQKLFDHLPVKFIQRTMIFGAYDNLIQRFGLAGKALRFVLQAMEKTPLRVLGLSHFWVVEKTGELD</sequence>
<reference evidence="5" key="1">
    <citation type="journal article" date="2020" name="mSystems">
        <title>Genome- and Community-Level Interaction Insights into Carbon Utilization and Element Cycling Functions of Hydrothermarchaeota in Hydrothermal Sediment.</title>
        <authorList>
            <person name="Zhou Z."/>
            <person name="Liu Y."/>
            <person name="Xu W."/>
            <person name="Pan J."/>
            <person name="Luo Z.H."/>
            <person name="Li M."/>
        </authorList>
    </citation>
    <scope>NUCLEOTIDE SEQUENCE [LARGE SCALE GENOMIC DNA]</scope>
    <source>
        <strain evidence="5">SpSt-556</strain>
    </source>
</reference>
<evidence type="ECO:0000256" key="1">
    <source>
        <dbReference type="ARBA" id="ARBA00022603"/>
    </source>
</evidence>
<dbReference type="InterPro" id="IPR013216">
    <property type="entry name" value="Methyltransf_11"/>
</dbReference>
<gene>
    <name evidence="5" type="ORF">ENT17_11205</name>
</gene>
<dbReference type="PANTHER" id="PTHR43464">
    <property type="entry name" value="METHYLTRANSFERASE"/>
    <property type="match status" value="1"/>
</dbReference>
<protein>
    <submittedName>
        <fullName evidence="5">Class I SAM-dependent methyltransferase</fullName>
    </submittedName>
</protein>
<evidence type="ECO:0000256" key="2">
    <source>
        <dbReference type="ARBA" id="ARBA00022679"/>
    </source>
</evidence>
<keyword evidence="3" id="KW-0949">S-adenosyl-L-methionine</keyword>
<dbReference type="AlphaFoldDB" id="A0A7C4L0E2"/>
<organism evidence="5">
    <name type="scientific">Bellilinea caldifistulae</name>
    <dbReference type="NCBI Taxonomy" id="360411"/>
    <lineage>
        <taxon>Bacteria</taxon>
        <taxon>Bacillati</taxon>
        <taxon>Chloroflexota</taxon>
        <taxon>Anaerolineae</taxon>
        <taxon>Anaerolineales</taxon>
        <taxon>Anaerolineaceae</taxon>
        <taxon>Bellilinea</taxon>
    </lineage>
</organism>
<dbReference type="InterPro" id="IPR029063">
    <property type="entry name" value="SAM-dependent_MTases_sf"/>
</dbReference>
<keyword evidence="2 5" id="KW-0808">Transferase</keyword>
<dbReference type="CDD" id="cd02440">
    <property type="entry name" value="AdoMet_MTases"/>
    <property type="match status" value="1"/>
</dbReference>
<dbReference type="Pfam" id="PF08241">
    <property type="entry name" value="Methyltransf_11"/>
    <property type="match status" value="1"/>
</dbReference>
<dbReference type="GO" id="GO:0008757">
    <property type="term" value="F:S-adenosylmethionine-dependent methyltransferase activity"/>
    <property type="evidence" value="ECO:0007669"/>
    <property type="project" value="InterPro"/>
</dbReference>